<dbReference type="Gene3D" id="1.10.357.10">
    <property type="entry name" value="Tetracycline Repressor, domain 2"/>
    <property type="match status" value="1"/>
</dbReference>
<feature type="domain" description="Transcriptional regulator TetR C-terminal Proteobacteria type" evidence="1">
    <location>
        <begin position="1"/>
        <end position="72"/>
    </location>
</feature>
<dbReference type="AlphaFoldDB" id="A0A8J3I6B0"/>
<evidence type="ECO:0000259" key="1">
    <source>
        <dbReference type="Pfam" id="PF14246"/>
    </source>
</evidence>
<dbReference type="InterPro" id="IPR036271">
    <property type="entry name" value="Tet_transcr_reg_TetR-rel_C_sf"/>
</dbReference>
<gene>
    <name evidence="2" type="ORF">KSX_60660</name>
</gene>
<comment type="caution">
    <text evidence="2">The sequence shown here is derived from an EMBL/GenBank/DDBJ whole genome shotgun (WGS) entry which is preliminary data.</text>
</comment>
<name>A0A8J3I6B0_9CHLR</name>
<organism evidence="2 3">
    <name type="scientific">Ktedonospora formicarum</name>
    <dbReference type="NCBI Taxonomy" id="2778364"/>
    <lineage>
        <taxon>Bacteria</taxon>
        <taxon>Bacillati</taxon>
        <taxon>Chloroflexota</taxon>
        <taxon>Ktedonobacteria</taxon>
        <taxon>Ktedonobacterales</taxon>
        <taxon>Ktedonobacteraceae</taxon>
        <taxon>Ktedonospora</taxon>
    </lineage>
</organism>
<dbReference type="SUPFAM" id="SSF48498">
    <property type="entry name" value="Tetracyclin repressor-like, C-terminal domain"/>
    <property type="match status" value="1"/>
</dbReference>
<keyword evidence="3" id="KW-1185">Reference proteome</keyword>
<protein>
    <recommendedName>
        <fullName evidence="1">Transcriptional regulator TetR C-terminal Proteobacteria type domain-containing protein</fullName>
    </recommendedName>
</protein>
<evidence type="ECO:0000313" key="3">
    <source>
        <dbReference type="Proteomes" id="UP000612362"/>
    </source>
</evidence>
<sequence>MMRVIISEVSRNSDLSEAAKSLVQRIVGFLERYLRIQSEKGAIRDDIDFALVAQFFAGSLMGFVVRRFLVGDLSLAHYSHEEIALVLTRTMLDGINPH</sequence>
<proteinExistence type="predicted"/>
<dbReference type="Proteomes" id="UP000612362">
    <property type="component" value="Unassembled WGS sequence"/>
</dbReference>
<dbReference type="InterPro" id="IPR039536">
    <property type="entry name" value="TetR_C_Proteobacteria"/>
</dbReference>
<dbReference type="EMBL" id="BNJF01000003">
    <property type="protein sequence ID" value="GHO47903.1"/>
    <property type="molecule type" value="Genomic_DNA"/>
</dbReference>
<dbReference type="Pfam" id="PF14246">
    <property type="entry name" value="TetR_C_7"/>
    <property type="match status" value="1"/>
</dbReference>
<accession>A0A8J3I6B0</accession>
<evidence type="ECO:0000313" key="2">
    <source>
        <dbReference type="EMBL" id="GHO47903.1"/>
    </source>
</evidence>
<reference evidence="2" key="1">
    <citation type="submission" date="2020-10" db="EMBL/GenBank/DDBJ databases">
        <title>Taxonomic study of unclassified bacteria belonging to the class Ktedonobacteria.</title>
        <authorList>
            <person name="Yabe S."/>
            <person name="Wang C.M."/>
            <person name="Zheng Y."/>
            <person name="Sakai Y."/>
            <person name="Cavaletti L."/>
            <person name="Monciardini P."/>
            <person name="Donadio S."/>
        </authorList>
    </citation>
    <scope>NUCLEOTIDE SEQUENCE</scope>
    <source>
        <strain evidence="2">SOSP1-1</strain>
    </source>
</reference>